<keyword evidence="2" id="KW-0813">Transport</keyword>
<evidence type="ECO:0000256" key="7">
    <source>
        <dbReference type="SAM" id="Phobius"/>
    </source>
</evidence>
<accession>A0A644W7B7</accession>
<dbReference type="SUPFAM" id="SSF161098">
    <property type="entry name" value="MetI-like"/>
    <property type="match status" value="1"/>
</dbReference>
<dbReference type="PANTHER" id="PTHR30151:SF0">
    <property type="entry name" value="ABC TRANSPORTER PERMEASE PROTEIN MJ0413-RELATED"/>
    <property type="match status" value="1"/>
</dbReference>
<evidence type="ECO:0000256" key="4">
    <source>
        <dbReference type="ARBA" id="ARBA00022692"/>
    </source>
</evidence>
<dbReference type="PROSITE" id="PS50928">
    <property type="entry name" value="ABC_TM1"/>
    <property type="match status" value="1"/>
</dbReference>
<keyword evidence="5 7" id="KW-1133">Transmembrane helix</keyword>
<evidence type="ECO:0000256" key="6">
    <source>
        <dbReference type="ARBA" id="ARBA00023136"/>
    </source>
</evidence>
<keyword evidence="4 7" id="KW-0812">Transmembrane</keyword>
<dbReference type="PANTHER" id="PTHR30151">
    <property type="entry name" value="ALKANE SULFONATE ABC TRANSPORTER-RELATED, MEMBRANE SUBUNIT"/>
    <property type="match status" value="1"/>
</dbReference>
<evidence type="ECO:0000313" key="9">
    <source>
        <dbReference type="EMBL" id="MPL99468.1"/>
    </source>
</evidence>
<dbReference type="GO" id="GO:0055085">
    <property type="term" value="P:transmembrane transport"/>
    <property type="evidence" value="ECO:0007669"/>
    <property type="project" value="InterPro"/>
</dbReference>
<evidence type="ECO:0000256" key="3">
    <source>
        <dbReference type="ARBA" id="ARBA00022475"/>
    </source>
</evidence>
<dbReference type="Pfam" id="PF00528">
    <property type="entry name" value="BPD_transp_1"/>
    <property type="match status" value="1"/>
</dbReference>
<name>A0A644W7B7_9ZZZZ</name>
<gene>
    <name evidence="9" type="primary">ssuC_19</name>
    <name evidence="9" type="ORF">SDC9_45686</name>
</gene>
<dbReference type="EMBL" id="VSSQ01000668">
    <property type="protein sequence ID" value="MPL99468.1"/>
    <property type="molecule type" value="Genomic_DNA"/>
</dbReference>
<comment type="subcellular location">
    <subcellularLocation>
        <location evidence="1">Cell membrane</location>
        <topology evidence="1">Multi-pass membrane protein</topology>
    </subcellularLocation>
</comment>
<dbReference type="GO" id="GO:0005886">
    <property type="term" value="C:plasma membrane"/>
    <property type="evidence" value="ECO:0007669"/>
    <property type="project" value="UniProtKB-SubCell"/>
</dbReference>
<protein>
    <submittedName>
        <fullName evidence="9">Putative aliphatic sulfonates transport permease protein SsuC</fullName>
    </submittedName>
</protein>
<sequence length="255" mass="27818">MTRFTSLSKNRVLRFLLPPVFWLGVWQFAAMSVGKEILLPSPLSVFTTLKALVVTPVFWRTSLLSLVRIFAGFWCGAIAGTLVAVATFAVPLADNILSPAVRVIRATPVVSFIILVLLWIGSGLVPGVISALMVLPVLWEAVRGGLIGTDPLLLEMARAYRFGSFKTARLIYYPSVRPSFNVGCRTGLGLAWKAGVAAEVLCQPELAIGSRVYYSKITLDSPALFAWTLVVILLSFLLEGVISVLFRRLDGRAHL</sequence>
<feature type="domain" description="ABC transmembrane type-1" evidence="8">
    <location>
        <begin position="58"/>
        <end position="242"/>
    </location>
</feature>
<evidence type="ECO:0000259" key="8">
    <source>
        <dbReference type="PROSITE" id="PS50928"/>
    </source>
</evidence>
<feature type="transmembrane region" description="Helical" evidence="7">
    <location>
        <begin position="224"/>
        <end position="246"/>
    </location>
</feature>
<feature type="transmembrane region" description="Helical" evidence="7">
    <location>
        <begin position="71"/>
        <end position="92"/>
    </location>
</feature>
<keyword evidence="3" id="KW-1003">Cell membrane</keyword>
<evidence type="ECO:0000256" key="2">
    <source>
        <dbReference type="ARBA" id="ARBA00022448"/>
    </source>
</evidence>
<dbReference type="InterPro" id="IPR035906">
    <property type="entry name" value="MetI-like_sf"/>
</dbReference>
<dbReference type="AlphaFoldDB" id="A0A644W7B7"/>
<dbReference type="CDD" id="cd06261">
    <property type="entry name" value="TM_PBP2"/>
    <property type="match status" value="1"/>
</dbReference>
<evidence type="ECO:0000256" key="1">
    <source>
        <dbReference type="ARBA" id="ARBA00004651"/>
    </source>
</evidence>
<evidence type="ECO:0000256" key="5">
    <source>
        <dbReference type="ARBA" id="ARBA00022989"/>
    </source>
</evidence>
<dbReference type="Gene3D" id="1.10.3720.10">
    <property type="entry name" value="MetI-like"/>
    <property type="match status" value="1"/>
</dbReference>
<organism evidence="9">
    <name type="scientific">bioreactor metagenome</name>
    <dbReference type="NCBI Taxonomy" id="1076179"/>
    <lineage>
        <taxon>unclassified sequences</taxon>
        <taxon>metagenomes</taxon>
        <taxon>ecological metagenomes</taxon>
    </lineage>
</organism>
<dbReference type="InterPro" id="IPR000515">
    <property type="entry name" value="MetI-like"/>
</dbReference>
<keyword evidence="6 7" id="KW-0472">Membrane</keyword>
<comment type="caution">
    <text evidence="9">The sequence shown here is derived from an EMBL/GenBank/DDBJ whole genome shotgun (WGS) entry which is preliminary data.</text>
</comment>
<proteinExistence type="predicted"/>
<feature type="transmembrane region" description="Helical" evidence="7">
    <location>
        <begin position="112"/>
        <end position="139"/>
    </location>
</feature>
<reference evidence="9" key="1">
    <citation type="submission" date="2019-08" db="EMBL/GenBank/DDBJ databases">
        <authorList>
            <person name="Kucharzyk K."/>
            <person name="Murdoch R.W."/>
            <person name="Higgins S."/>
            <person name="Loffler F."/>
        </authorList>
    </citation>
    <scope>NUCLEOTIDE SEQUENCE</scope>
</reference>
<feature type="transmembrane region" description="Helical" evidence="7">
    <location>
        <begin position="12"/>
        <end position="31"/>
    </location>
</feature>